<reference evidence="3 4" key="1">
    <citation type="submission" date="2018-11" db="EMBL/GenBank/DDBJ databases">
        <title>Genome assembly of Steccherinum ochraceum LE-BIN_3174, the white-rot fungus of the Steccherinaceae family (The Residual Polyporoid clade, Polyporales, Basidiomycota).</title>
        <authorList>
            <person name="Fedorova T.V."/>
            <person name="Glazunova O.A."/>
            <person name="Landesman E.O."/>
            <person name="Moiseenko K.V."/>
            <person name="Psurtseva N.V."/>
            <person name="Savinova O.S."/>
            <person name="Shakhova N.V."/>
            <person name="Tyazhelova T.V."/>
            <person name="Vasina D.V."/>
        </authorList>
    </citation>
    <scope>NUCLEOTIDE SEQUENCE [LARGE SCALE GENOMIC DNA]</scope>
    <source>
        <strain evidence="3 4">LE-BIN_3174</strain>
    </source>
</reference>
<protein>
    <recommendedName>
        <fullName evidence="5">Transmembrane protein</fullName>
    </recommendedName>
</protein>
<dbReference type="STRING" id="92696.A0A4R0R2H6"/>
<organism evidence="3 4">
    <name type="scientific">Steccherinum ochraceum</name>
    <dbReference type="NCBI Taxonomy" id="92696"/>
    <lineage>
        <taxon>Eukaryota</taxon>
        <taxon>Fungi</taxon>
        <taxon>Dikarya</taxon>
        <taxon>Basidiomycota</taxon>
        <taxon>Agaricomycotina</taxon>
        <taxon>Agaricomycetes</taxon>
        <taxon>Polyporales</taxon>
        <taxon>Steccherinaceae</taxon>
        <taxon>Steccherinum</taxon>
    </lineage>
</organism>
<evidence type="ECO:0000313" key="3">
    <source>
        <dbReference type="EMBL" id="TCD61261.1"/>
    </source>
</evidence>
<feature type="transmembrane region" description="Helical" evidence="2">
    <location>
        <begin position="159"/>
        <end position="179"/>
    </location>
</feature>
<keyword evidence="2" id="KW-0812">Transmembrane</keyword>
<feature type="transmembrane region" description="Helical" evidence="2">
    <location>
        <begin position="118"/>
        <end position="139"/>
    </location>
</feature>
<sequence length="364" mass="40577">MYNWNSPDVQQSEAIAFVRLQHALAGVYFWEFAATLDFDWSAITRKRKFGWPMVFYFLGRYCLLFAFIGLLLAIDVTDRINCSSLLAFLQFAGDASVGLASINLAIRTMAIWRRSPYVVAPLVVLILGHWGLIFAGIVVHTQWEPGQGCVIISTNRSVLSAMFLYSMVFDLIVLLLSAWRLYDWRARRGLGFASPLTKLLFRDGIFYFVVAFAFNLVAATFMLLNLNPLMSSIFNVPAATASTIVACRVVRRLFRYGENPPDMYLSHVGDLGISRRSVAPPPNMSQSRSRESTDTSGSIHFAPRPPPGRLNGGSRNIDPGSLDFKMSTLDMESTTTHDDADDKARSLNAPKIPYIPCIHSTPIG</sequence>
<dbReference type="AlphaFoldDB" id="A0A4R0R2H6"/>
<feature type="region of interest" description="Disordered" evidence="1">
    <location>
        <begin position="276"/>
        <end position="324"/>
    </location>
</feature>
<proteinExistence type="predicted"/>
<accession>A0A4R0R2H6</accession>
<feature type="transmembrane region" description="Helical" evidence="2">
    <location>
        <begin position="200"/>
        <end position="223"/>
    </location>
</feature>
<feature type="transmembrane region" description="Helical" evidence="2">
    <location>
        <begin position="54"/>
        <end position="74"/>
    </location>
</feature>
<name>A0A4R0R2H6_9APHY</name>
<keyword evidence="2" id="KW-0472">Membrane</keyword>
<dbReference type="Proteomes" id="UP000292702">
    <property type="component" value="Unassembled WGS sequence"/>
</dbReference>
<keyword evidence="4" id="KW-1185">Reference proteome</keyword>
<dbReference type="EMBL" id="RWJN01000486">
    <property type="protein sequence ID" value="TCD61261.1"/>
    <property type="molecule type" value="Genomic_DNA"/>
</dbReference>
<keyword evidence="2" id="KW-1133">Transmembrane helix</keyword>
<feature type="transmembrane region" description="Helical" evidence="2">
    <location>
        <begin position="86"/>
        <end position="106"/>
    </location>
</feature>
<evidence type="ECO:0008006" key="5">
    <source>
        <dbReference type="Google" id="ProtNLM"/>
    </source>
</evidence>
<evidence type="ECO:0000256" key="2">
    <source>
        <dbReference type="SAM" id="Phobius"/>
    </source>
</evidence>
<evidence type="ECO:0000313" key="4">
    <source>
        <dbReference type="Proteomes" id="UP000292702"/>
    </source>
</evidence>
<comment type="caution">
    <text evidence="3">The sequence shown here is derived from an EMBL/GenBank/DDBJ whole genome shotgun (WGS) entry which is preliminary data.</text>
</comment>
<gene>
    <name evidence="3" type="ORF">EIP91_008694</name>
</gene>
<evidence type="ECO:0000256" key="1">
    <source>
        <dbReference type="SAM" id="MobiDB-lite"/>
    </source>
</evidence>
<dbReference type="OrthoDB" id="3197626at2759"/>